<protein>
    <recommendedName>
        <fullName evidence="6 13">Molybdopterin molybdenumtransferase</fullName>
        <ecNumber evidence="5 13">2.10.1.1</ecNumber>
    </recommendedName>
</protein>
<dbReference type="InterPro" id="IPR001453">
    <property type="entry name" value="MoaB/Mog_dom"/>
</dbReference>
<dbReference type="GO" id="GO:0006777">
    <property type="term" value="P:Mo-molybdopterin cofactor biosynthetic process"/>
    <property type="evidence" value="ECO:0007669"/>
    <property type="project" value="UniProtKB-UniRule"/>
</dbReference>
<comment type="catalytic activity">
    <reaction evidence="12">
        <text>adenylyl-molybdopterin + molybdate = Mo-molybdopterin + AMP + H(+)</text>
        <dbReference type="Rhea" id="RHEA:35047"/>
        <dbReference type="ChEBI" id="CHEBI:15378"/>
        <dbReference type="ChEBI" id="CHEBI:36264"/>
        <dbReference type="ChEBI" id="CHEBI:62727"/>
        <dbReference type="ChEBI" id="CHEBI:71302"/>
        <dbReference type="ChEBI" id="CHEBI:456215"/>
        <dbReference type="EC" id="2.10.1.1"/>
    </reaction>
</comment>
<dbReference type="GO" id="GO:0061599">
    <property type="term" value="F:molybdopterin molybdotransferase activity"/>
    <property type="evidence" value="ECO:0007669"/>
    <property type="project" value="UniProtKB-UniRule"/>
</dbReference>
<dbReference type="PANTHER" id="PTHR10192:SF5">
    <property type="entry name" value="GEPHYRIN"/>
    <property type="match status" value="1"/>
</dbReference>
<dbReference type="SUPFAM" id="SSF63867">
    <property type="entry name" value="MoeA C-terminal domain-like"/>
    <property type="match status" value="1"/>
</dbReference>
<keyword evidence="10 13" id="KW-0460">Magnesium</keyword>
<evidence type="ECO:0000256" key="4">
    <source>
        <dbReference type="ARBA" id="ARBA00010763"/>
    </source>
</evidence>
<comment type="function">
    <text evidence="2 13">Catalyzes the insertion of molybdate into adenylated molybdopterin with the concomitant release of AMP.</text>
</comment>
<comment type="cofactor">
    <cofactor evidence="1 13">
        <name>Mg(2+)</name>
        <dbReference type="ChEBI" id="CHEBI:18420"/>
    </cofactor>
</comment>
<accession>A0A1I4QEN9</accession>
<dbReference type="InterPro" id="IPR036688">
    <property type="entry name" value="MoeA_C_domain_IV_sf"/>
</dbReference>
<name>A0A1I4QEN9_9BACI</name>
<dbReference type="GO" id="GO:0005829">
    <property type="term" value="C:cytosol"/>
    <property type="evidence" value="ECO:0007669"/>
    <property type="project" value="TreeGrafter"/>
</dbReference>
<dbReference type="SUPFAM" id="SSF53218">
    <property type="entry name" value="Molybdenum cofactor biosynthesis proteins"/>
    <property type="match status" value="1"/>
</dbReference>
<evidence type="ECO:0000256" key="10">
    <source>
        <dbReference type="ARBA" id="ARBA00022842"/>
    </source>
</evidence>
<dbReference type="Pfam" id="PF03454">
    <property type="entry name" value="MoeA_C"/>
    <property type="match status" value="1"/>
</dbReference>
<dbReference type="InterPro" id="IPR036135">
    <property type="entry name" value="MoeA_linker/N_sf"/>
</dbReference>
<keyword evidence="16" id="KW-1185">Reference proteome</keyword>
<dbReference type="InterPro" id="IPR038987">
    <property type="entry name" value="MoeA-like"/>
</dbReference>
<keyword evidence="9 13" id="KW-0479">Metal-binding</keyword>
<comment type="similarity">
    <text evidence="4 13">Belongs to the MoeA family.</text>
</comment>
<dbReference type="STRING" id="334253.SAMN04487943_11626"/>
<dbReference type="OrthoDB" id="9804758at2"/>
<reference evidence="16" key="1">
    <citation type="submission" date="2016-10" db="EMBL/GenBank/DDBJ databases">
        <authorList>
            <person name="Varghese N."/>
            <person name="Submissions S."/>
        </authorList>
    </citation>
    <scope>NUCLEOTIDE SEQUENCE [LARGE SCALE GENOMIC DNA]</scope>
    <source>
        <strain evidence="16">CGMCC 1.4250</strain>
    </source>
</reference>
<evidence type="ECO:0000256" key="7">
    <source>
        <dbReference type="ARBA" id="ARBA00022505"/>
    </source>
</evidence>
<gene>
    <name evidence="15" type="ORF">SAMN04487943_11626</name>
</gene>
<dbReference type="Proteomes" id="UP000198565">
    <property type="component" value="Unassembled WGS sequence"/>
</dbReference>
<dbReference type="NCBIfam" id="NF045515">
    <property type="entry name" value="Glp_gephyrin"/>
    <property type="match status" value="1"/>
</dbReference>
<proteinExistence type="inferred from homology"/>
<keyword evidence="11 13" id="KW-0501">Molybdenum cofactor biosynthesis</keyword>
<dbReference type="AlphaFoldDB" id="A0A1I4QEN9"/>
<dbReference type="SUPFAM" id="SSF63882">
    <property type="entry name" value="MoeA N-terminal region -like"/>
    <property type="match status" value="1"/>
</dbReference>
<keyword evidence="8 13" id="KW-0808">Transferase</keyword>
<evidence type="ECO:0000259" key="14">
    <source>
        <dbReference type="SMART" id="SM00852"/>
    </source>
</evidence>
<evidence type="ECO:0000313" key="15">
    <source>
        <dbReference type="EMBL" id="SFM38539.1"/>
    </source>
</evidence>
<dbReference type="SMART" id="SM00852">
    <property type="entry name" value="MoCF_biosynth"/>
    <property type="match status" value="1"/>
</dbReference>
<dbReference type="Gene3D" id="2.40.340.10">
    <property type="entry name" value="MoeA, C-terminal, domain IV"/>
    <property type="match status" value="1"/>
</dbReference>
<evidence type="ECO:0000256" key="1">
    <source>
        <dbReference type="ARBA" id="ARBA00001946"/>
    </source>
</evidence>
<dbReference type="UniPathway" id="UPA00344"/>
<evidence type="ECO:0000256" key="9">
    <source>
        <dbReference type="ARBA" id="ARBA00022723"/>
    </source>
</evidence>
<comment type="pathway">
    <text evidence="3 13">Cofactor biosynthesis; molybdopterin biosynthesis.</text>
</comment>
<dbReference type="RefSeq" id="WP_091485866.1">
    <property type="nucleotide sequence ID" value="NZ_FOTR01000016.1"/>
</dbReference>
<dbReference type="Gene3D" id="3.90.105.10">
    <property type="entry name" value="Molybdopterin biosynthesis moea protein, domain 2"/>
    <property type="match status" value="1"/>
</dbReference>
<dbReference type="Gene3D" id="2.170.190.11">
    <property type="entry name" value="Molybdopterin biosynthesis moea protein, domain 3"/>
    <property type="match status" value="1"/>
</dbReference>
<dbReference type="EC" id="2.10.1.1" evidence="5 13"/>
<dbReference type="InterPro" id="IPR036425">
    <property type="entry name" value="MoaB/Mog-like_dom_sf"/>
</dbReference>
<dbReference type="CDD" id="cd00887">
    <property type="entry name" value="MoeA"/>
    <property type="match status" value="1"/>
</dbReference>
<dbReference type="FunFam" id="3.40.980.10:FF:000004">
    <property type="entry name" value="Molybdopterin molybdenumtransferase"/>
    <property type="match status" value="1"/>
</dbReference>
<evidence type="ECO:0000256" key="5">
    <source>
        <dbReference type="ARBA" id="ARBA00013269"/>
    </source>
</evidence>
<organism evidence="15 16">
    <name type="scientific">Gracilibacillus orientalis</name>
    <dbReference type="NCBI Taxonomy" id="334253"/>
    <lineage>
        <taxon>Bacteria</taxon>
        <taxon>Bacillati</taxon>
        <taxon>Bacillota</taxon>
        <taxon>Bacilli</taxon>
        <taxon>Bacillales</taxon>
        <taxon>Bacillaceae</taxon>
        <taxon>Gracilibacillus</taxon>
    </lineage>
</organism>
<evidence type="ECO:0000256" key="8">
    <source>
        <dbReference type="ARBA" id="ARBA00022679"/>
    </source>
</evidence>
<keyword evidence="7 13" id="KW-0500">Molybdenum</keyword>
<dbReference type="Pfam" id="PF03453">
    <property type="entry name" value="MoeA_N"/>
    <property type="match status" value="1"/>
</dbReference>
<dbReference type="InterPro" id="IPR005111">
    <property type="entry name" value="MoeA_C_domain_IV"/>
</dbReference>
<dbReference type="GO" id="GO:0046872">
    <property type="term" value="F:metal ion binding"/>
    <property type="evidence" value="ECO:0007669"/>
    <property type="project" value="UniProtKB-UniRule"/>
</dbReference>
<evidence type="ECO:0000256" key="11">
    <source>
        <dbReference type="ARBA" id="ARBA00023150"/>
    </source>
</evidence>
<dbReference type="NCBIfam" id="TIGR00177">
    <property type="entry name" value="molyb_syn"/>
    <property type="match status" value="1"/>
</dbReference>
<dbReference type="PANTHER" id="PTHR10192">
    <property type="entry name" value="MOLYBDOPTERIN BIOSYNTHESIS PROTEIN"/>
    <property type="match status" value="1"/>
</dbReference>
<dbReference type="InterPro" id="IPR005110">
    <property type="entry name" value="MoeA_linker/N"/>
</dbReference>
<dbReference type="EMBL" id="FOTR01000016">
    <property type="protein sequence ID" value="SFM38539.1"/>
    <property type="molecule type" value="Genomic_DNA"/>
</dbReference>
<evidence type="ECO:0000313" key="16">
    <source>
        <dbReference type="Proteomes" id="UP000198565"/>
    </source>
</evidence>
<evidence type="ECO:0000256" key="2">
    <source>
        <dbReference type="ARBA" id="ARBA00002901"/>
    </source>
</evidence>
<feature type="domain" description="MoaB/Mog" evidence="14">
    <location>
        <begin position="189"/>
        <end position="327"/>
    </location>
</feature>
<dbReference type="Gene3D" id="3.40.980.10">
    <property type="entry name" value="MoaB/Mog-like domain"/>
    <property type="match status" value="1"/>
</dbReference>
<dbReference type="Pfam" id="PF00994">
    <property type="entry name" value="MoCF_biosynth"/>
    <property type="match status" value="1"/>
</dbReference>
<sequence>MLNERNPIPVVEAIKQVTKYCKKGETEYIELTEARSRVLAEDLIADHDVPSFDRSPYDGYALRSEDTTEVMKNTPKILSVVGHIGAGSVYHKKLEKNQAVRIMTGAPIPDGADAIIMLEDTTTFEESGKSFVSIRKQLQHQQNISFKGEDVKNGTALVNKGTVINPGIIALLATFGYAQVPVAKKPVIGVIATGSELLEIDQPLEPGKIRNSNAYMMIGQLQRAGAIPQYYGALTDNLEESLEKISEVMKEVDFLITTGGVSVGDFDLLPEIYQELGADVLFNKVAMRPGSVTTVAAVNDTLLFGLSGNPSACYVGFELFTRPIIDSFLAKETIGIQQEQATLAVDFSKVNPFDRFIRGRYEFKNGQLVTEPAGKDKSNMVHSLAMANCLIQLPGGTEGYKQGDKVTIHLLGE</sequence>
<evidence type="ECO:0000256" key="3">
    <source>
        <dbReference type="ARBA" id="ARBA00005046"/>
    </source>
</evidence>
<evidence type="ECO:0000256" key="13">
    <source>
        <dbReference type="RuleBase" id="RU365090"/>
    </source>
</evidence>
<evidence type="ECO:0000256" key="6">
    <source>
        <dbReference type="ARBA" id="ARBA00021108"/>
    </source>
</evidence>
<dbReference type="FunFam" id="2.170.190.11:FF:000001">
    <property type="entry name" value="Molybdopterin molybdenumtransferase"/>
    <property type="match status" value="1"/>
</dbReference>
<evidence type="ECO:0000256" key="12">
    <source>
        <dbReference type="ARBA" id="ARBA00047317"/>
    </source>
</evidence>